<name>A0A060CRB5_9BACT</name>
<evidence type="ECO:0000259" key="2">
    <source>
        <dbReference type="Pfam" id="PF04572"/>
    </source>
</evidence>
<sequence length="100" mass="11143">MALRALDPAAEMPVGRRRGNFSEAGFEGRMPDGAKRRQTADWGSTGPAEFTGALRHFGLLKAGAPKSRFYPVGWPKWRTLYDGSEDLEEALRPAWGVHLW</sequence>
<dbReference type="EMBL" id="KF128118">
    <property type="protein sequence ID" value="AIA95481.1"/>
    <property type="molecule type" value="Genomic_DNA"/>
</dbReference>
<feature type="region of interest" description="Disordered" evidence="1">
    <location>
        <begin position="14"/>
        <end position="45"/>
    </location>
</feature>
<organism evidence="3">
    <name type="scientific">uncultured Akkermansia sp</name>
    <dbReference type="NCBI Taxonomy" id="512294"/>
    <lineage>
        <taxon>Bacteria</taxon>
        <taxon>Pseudomonadati</taxon>
        <taxon>Verrucomicrobiota</taxon>
        <taxon>Verrucomicrobiia</taxon>
        <taxon>Verrucomicrobiales</taxon>
        <taxon>Akkermansiaceae</taxon>
        <taxon>Akkermansia</taxon>
        <taxon>environmental samples</taxon>
    </lineage>
</organism>
<dbReference type="AlphaFoldDB" id="A0A060CRB5"/>
<evidence type="ECO:0000313" key="3">
    <source>
        <dbReference type="EMBL" id="AIA95481.1"/>
    </source>
</evidence>
<proteinExistence type="predicted"/>
<accession>A0A060CRB5</accession>
<reference evidence="3" key="1">
    <citation type="journal article" date="2013" name="Environ. Microbiol.">
        <title>Seasonally variable intestinal metagenomes of the red palm weevil (Rhynchophorus ferrugineus).</title>
        <authorList>
            <person name="Jia S."/>
            <person name="Zhang X."/>
            <person name="Zhang G."/>
            <person name="Yin A."/>
            <person name="Zhang S."/>
            <person name="Li F."/>
            <person name="Wang L."/>
            <person name="Zhao D."/>
            <person name="Yun Q."/>
            <person name="Tala"/>
            <person name="Wang J."/>
            <person name="Sun G."/>
            <person name="Baabdullah M."/>
            <person name="Yu X."/>
            <person name="Hu S."/>
            <person name="Al-Mssallem I.S."/>
            <person name="Yu J."/>
        </authorList>
    </citation>
    <scope>NUCLEOTIDE SEQUENCE</scope>
</reference>
<feature type="domain" description="Alpha 1,4-glycosyltransferase" evidence="2">
    <location>
        <begin position="65"/>
        <end position="100"/>
    </location>
</feature>
<feature type="non-terminal residue" evidence="3">
    <location>
        <position position="100"/>
    </location>
</feature>
<dbReference type="Pfam" id="PF04572">
    <property type="entry name" value="Gb3_synth"/>
    <property type="match status" value="1"/>
</dbReference>
<feature type="compositionally biased region" description="Basic and acidic residues" evidence="1">
    <location>
        <begin position="29"/>
        <end position="39"/>
    </location>
</feature>
<evidence type="ECO:0000256" key="1">
    <source>
        <dbReference type="SAM" id="MobiDB-lite"/>
    </source>
</evidence>
<protein>
    <submittedName>
        <fullName evidence="3">CAZy families GT32 protein</fullName>
    </submittedName>
</protein>
<dbReference type="InterPro" id="IPR007652">
    <property type="entry name" value="A1-4-GlycosylTfrase_dom"/>
</dbReference>